<organism evidence="4 5">
    <name type="scientific">Iphiclides podalirius</name>
    <name type="common">scarce swallowtail</name>
    <dbReference type="NCBI Taxonomy" id="110791"/>
    <lineage>
        <taxon>Eukaryota</taxon>
        <taxon>Metazoa</taxon>
        <taxon>Ecdysozoa</taxon>
        <taxon>Arthropoda</taxon>
        <taxon>Hexapoda</taxon>
        <taxon>Insecta</taxon>
        <taxon>Pterygota</taxon>
        <taxon>Neoptera</taxon>
        <taxon>Endopterygota</taxon>
        <taxon>Lepidoptera</taxon>
        <taxon>Glossata</taxon>
        <taxon>Ditrysia</taxon>
        <taxon>Papilionoidea</taxon>
        <taxon>Papilionidae</taxon>
        <taxon>Papilioninae</taxon>
        <taxon>Iphiclides</taxon>
    </lineage>
</organism>
<evidence type="ECO:0000256" key="1">
    <source>
        <dbReference type="ARBA" id="ARBA00022679"/>
    </source>
</evidence>
<dbReference type="EMBL" id="OW152815">
    <property type="protein sequence ID" value="CAH2063572.1"/>
    <property type="molecule type" value="Genomic_DNA"/>
</dbReference>
<dbReference type="PANTHER" id="PTHR10048">
    <property type="entry name" value="PHOSPHATIDYLINOSITOL KINASE"/>
    <property type="match status" value="1"/>
</dbReference>
<sequence length="207" mass="23598">MFGNFKRDRAPFVLTHDMAYVINGGERPTQRFQHFVELCCMAFNVVRAHRNHILDLFALMAMSGVPGVSSAAVGYVRDALLPAATNAEAAAAFARLIHSSLKSKFTPINFFLHNLAQLRASGDQNSSSSELLSFMPRTYTMAQEGRLSRVECVSYEKRYDPEKHYVYALRVYRHGQATPSTLYRSYKHFTELYQKICLHFPLAKVHR</sequence>
<reference evidence="4" key="1">
    <citation type="submission" date="2022-03" db="EMBL/GenBank/DDBJ databases">
        <authorList>
            <person name="Martin H S."/>
        </authorList>
    </citation>
    <scope>NUCLEOTIDE SEQUENCE</scope>
</reference>
<name>A0ABN8IU19_9NEOP</name>
<dbReference type="Gene3D" id="1.10.1070.11">
    <property type="entry name" value="Phosphatidylinositol 3-/4-kinase, catalytic domain"/>
    <property type="match status" value="1"/>
</dbReference>
<dbReference type="SUPFAM" id="SSF64268">
    <property type="entry name" value="PX domain"/>
    <property type="match status" value="1"/>
</dbReference>
<keyword evidence="5" id="KW-1185">Reference proteome</keyword>
<evidence type="ECO:0000256" key="2">
    <source>
        <dbReference type="ARBA" id="ARBA00022777"/>
    </source>
</evidence>
<feature type="non-terminal residue" evidence="4">
    <location>
        <position position="207"/>
    </location>
</feature>
<dbReference type="Gene3D" id="3.30.1520.10">
    <property type="entry name" value="Phox-like domain"/>
    <property type="match status" value="1"/>
</dbReference>
<gene>
    <name evidence="4" type="ORF">IPOD504_LOCUS12578</name>
</gene>
<keyword evidence="2" id="KW-0418">Kinase</keyword>
<dbReference type="Pfam" id="PF00454">
    <property type="entry name" value="PI3_PI4_kinase"/>
    <property type="match status" value="1"/>
</dbReference>
<protein>
    <recommendedName>
        <fullName evidence="3">PI3K/PI4K catalytic domain-containing protein</fullName>
    </recommendedName>
</protein>
<dbReference type="InterPro" id="IPR036871">
    <property type="entry name" value="PX_dom_sf"/>
</dbReference>
<dbReference type="InterPro" id="IPR015433">
    <property type="entry name" value="PI3/4_kinase"/>
</dbReference>
<evidence type="ECO:0000259" key="3">
    <source>
        <dbReference type="PROSITE" id="PS50290"/>
    </source>
</evidence>
<keyword evidence="1" id="KW-0808">Transferase</keyword>
<feature type="domain" description="PI3K/PI4K catalytic" evidence="3">
    <location>
        <begin position="1"/>
        <end position="105"/>
    </location>
</feature>
<dbReference type="PROSITE" id="PS50290">
    <property type="entry name" value="PI3_4_KINASE_3"/>
    <property type="match status" value="1"/>
</dbReference>
<proteinExistence type="predicted"/>
<dbReference type="Proteomes" id="UP000837857">
    <property type="component" value="Chromosome 3"/>
</dbReference>
<dbReference type="InterPro" id="IPR036940">
    <property type="entry name" value="PI3/4_kinase_cat_sf"/>
</dbReference>
<dbReference type="PANTHER" id="PTHR10048:SF14">
    <property type="entry name" value="LD28067P"/>
    <property type="match status" value="1"/>
</dbReference>
<dbReference type="SUPFAM" id="SSF56112">
    <property type="entry name" value="Protein kinase-like (PK-like)"/>
    <property type="match status" value="1"/>
</dbReference>
<accession>A0ABN8IU19</accession>
<dbReference type="InterPro" id="IPR011009">
    <property type="entry name" value="Kinase-like_dom_sf"/>
</dbReference>
<evidence type="ECO:0000313" key="4">
    <source>
        <dbReference type="EMBL" id="CAH2063572.1"/>
    </source>
</evidence>
<evidence type="ECO:0000313" key="5">
    <source>
        <dbReference type="Proteomes" id="UP000837857"/>
    </source>
</evidence>
<dbReference type="InterPro" id="IPR000403">
    <property type="entry name" value="PI3/4_kinase_cat_dom"/>
</dbReference>